<reference evidence="11" key="1">
    <citation type="submission" date="2020-10" db="EMBL/GenBank/DDBJ databases">
        <authorList>
            <person name="Gilroy R."/>
        </authorList>
    </citation>
    <scope>NUCLEOTIDE SEQUENCE</scope>
    <source>
        <strain evidence="11">ChiSjej6B24-2974</strain>
    </source>
</reference>
<dbReference type="Proteomes" id="UP000824260">
    <property type="component" value="Unassembled WGS sequence"/>
</dbReference>
<evidence type="ECO:0000256" key="3">
    <source>
        <dbReference type="ARBA" id="ARBA00022448"/>
    </source>
</evidence>
<sequence>MKLWKEFKEFAFKGNVIDLAVGVIIGSAFTAIVNSVVNDLFTPILSVITGRVDFSTLSLTLGTGENAPVLAYGSFLQAVFNFLMVAMCIFMFVKGVNKLHRKVELREEAKPAPRLCPYCYGEINEKATRCPHCTSELKGS</sequence>
<keyword evidence="8 10" id="KW-0472">Membrane</keyword>
<dbReference type="EMBL" id="DVFZ01000091">
    <property type="protein sequence ID" value="HIQ83245.1"/>
    <property type="molecule type" value="Genomic_DNA"/>
</dbReference>
<feature type="transmembrane region" description="Helical" evidence="10">
    <location>
        <begin position="69"/>
        <end position="93"/>
    </location>
</feature>
<proteinExistence type="inferred from homology"/>
<evidence type="ECO:0000313" key="11">
    <source>
        <dbReference type="EMBL" id="HIQ83245.1"/>
    </source>
</evidence>
<dbReference type="InterPro" id="IPR001185">
    <property type="entry name" value="MS_channel"/>
</dbReference>
<evidence type="ECO:0000256" key="2">
    <source>
        <dbReference type="ARBA" id="ARBA00007254"/>
    </source>
</evidence>
<dbReference type="PANTHER" id="PTHR30266:SF2">
    <property type="entry name" value="LARGE-CONDUCTANCE MECHANOSENSITIVE CHANNEL"/>
    <property type="match status" value="1"/>
</dbReference>
<gene>
    <name evidence="10 11" type="primary">mscL</name>
    <name evidence="11" type="ORF">IAA52_09105</name>
</gene>
<evidence type="ECO:0000256" key="4">
    <source>
        <dbReference type="ARBA" id="ARBA00022475"/>
    </source>
</evidence>
<keyword evidence="9 10" id="KW-0407">Ion channel</keyword>
<evidence type="ECO:0000256" key="8">
    <source>
        <dbReference type="ARBA" id="ARBA00023136"/>
    </source>
</evidence>
<evidence type="ECO:0000256" key="6">
    <source>
        <dbReference type="ARBA" id="ARBA00022989"/>
    </source>
</evidence>
<reference evidence="11" key="2">
    <citation type="journal article" date="2021" name="PeerJ">
        <title>Extensive microbial diversity within the chicken gut microbiome revealed by metagenomics and culture.</title>
        <authorList>
            <person name="Gilroy R."/>
            <person name="Ravi A."/>
            <person name="Getino M."/>
            <person name="Pursley I."/>
            <person name="Horton D.L."/>
            <person name="Alikhan N.F."/>
            <person name="Baker D."/>
            <person name="Gharbi K."/>
            <person name="Hall N."/>
            <person name="Watson M."/>
            <person name="Adriaenssens E.M."/>
            <person name="Foster-Nyarko E."/>
            <person name="Jarju S."/>
            <person name="Secka A."/>
            <person name="Antonio M."/>
            <person name="Oren A."/>
            <person name="Chaudhuri R.R."/>
            <person name="La Ragione R."/>
            <person name="Hildebrand F."/>
            <person name="Pallen M.J."/>
        </authorList>
    </citation>
    <scope>NUCLEOTIDE SEQUENCE</scope>
    <source>
        <strain evidence="11">ChiSjej6B24-2974</strain>
    </source>
</reference>
<feature type="transmembrane region" description="Helical" evidence="10">
    <location>
        <begin position="12"/>
        <end position="33"/>
    </location>
</feature>
<evidence type="ECO:0000256" key="1">
    <source>
        <dbReference type="ARBA" id="ARBA00004651"/>
    </source>
</evidence>
<accession>A0A9D0ZMP1</accession>
<dbReference type="HAMAP" id="MF_00115">
    <property type="entry name" value="MscL"/>
    <property type="match status" value="1"/>
</dbReference>
<dbReference type="InterPro" id="IPR019823">
    <property type="entry name" value="Mechanosensitive_channel_CS"/>
</dbReference>
<name>A0A9D0ZMP1_9FIRM</name>
<keyword evidence="3 10" id="KW-0813">Transport</keyword>
<evidence type="ECO:0000256" key="9">
    <source>
        <dbReference type="ARBA" id="ARBA00023303"/>
    </source>
</evidence>
<keyword evidence="7 10" id="KW-0406">Ion transport</keyword>
<dbReference type="AlphaFoldDB" id="A0A9D0ZMP1"/>
<dbReference type="PANTHER" id="PTHR30266">
    <property type="entry name" value="MECHANOSENSITIVE CHANNEL MSCL"/>
    <property type="match status" value="1"/>
</dbReference>
<dbReference type="PROSITE" id="PS01327">
    <property type="entry name" value="MSCL"/>
    <property type="match status" value="1"/>
</dbReference>
<dbReference type="GO" id="GO:0008381">
    <property type="term" value="F:mechanosensitive monoatomic ion channel activity"/>
    <property type="evidence" value="ECO:0007669"/>
    <property type="project" value="UniProtKB-UniRule"/>
</dbReference>
<organism evidence="11 12">
    <name type="scientific">Candidatus Pullichristensenella stercorigallinarum</name>
    <dbReference type="NCBI Taxonomy" id="2840909"/>
    <lineage>
        <taxon>Bacteria</taxon>
        <taxon>Bacillati</taxon>
        <taxon>Bacillota</taxon>
        <taxon>Clostridia</taxon>
        <taxon>Candidatus Pullichristensenella</taxon>
    </lineage>
</organism>
<evidence type="ECO:0000313" key="12">
    <source>
        <dbReference type="Proteomes" id="UP000824260"/>
    </source>
</evidence>
<comment type="function">
    <text evidence="10">Channel that opens in response to stretch forces in the membrane lipid bilayer. May participate in the regulation of osmotic pressure changes within the cell.</text>
</comment>
<comment type="subcellular location">
    <subcellularLocation>
        <location evidence="1 10">Cell membrane</location>
        <topology evidence="1 10">Multi-pass membrane protein</topology>
    </subcellularLocation>
</comment>
<dbReference type="InterPro" id="IPR036019">
    <property type="entry name" value="MscL_channel"/>
</dbReference>
<keyword evidence="5 10" id="KW-0812">Transmembrane</keyword>
<dbReference type="NCBIfam" id="TIGR00220">
    <property type="entry name" value="mscL"/>
    <property type="match status" value="1"/>
</dbReference>
<evidence type="ECO:0000256" key="10">
    <source>
        <dbReference type="HAMAP-Rule" id="MF_00115"/>
    </source>
</evidence>
<evidence type="ECO:0000256" key="7">
    <source>
        <dbReference type="ARBA" id="ARBA00023065"/>
    </source>
</evidence>
<comment type="similarity">
    <text evidence="2 10">Belongs to the MscL family.</text>
</comment>
<dbReference type="GO" id="GO:0005886">
    <property type="term" value="C:plasma membrane"/>
    <property type="evidence" value="ECO:0007669"/>
    <property type="project" value="UniProtKB-SubCell"/>
</dbReference>
<dbReference type="PRINTS" id="PR01264">
    <property type="entry name" value="MECHCHANNEL"/>
</dbReference>
<protein>
    <recommendedName>
        <fullName evidence="10">Large-conductance mechanosensitive channel</fullName>
    </recommendedName>
</protein>
<comment type="caution">
    <text evidence="11">The sequence shown here is derived from an EMBL/GenBank/DDBJ whole genome shotgun (WGS) entry which is preliminary data.</text>
</comment>
<dbReference type="Pfam" id="PF01741">
    <property type="entry name" value="MscL"/>
    <property type="match status" value="1"/>
</dbReference>
<dbReference type="InterPro" id="IPR037673">
    <property type="entry name" value="MSC/AndL"/>
</dbReference>
<dbReference type="Gene3D" id="1.10.1200.120">
    <property type="entry name" value="Large-conductance mechanosensitive channel, MscL, domain 1"/>
    <property type="match status" value="1"/>
</dbReference>
<keyword evidence="4 10" id="KW-1003">Cell membrane</keyword>
<comment type="subunit">
    <text evidence="10">Homopentamer.</text>
</comment>
<evidence type="ECO:0000256" key="5">
    <source>
        <dbReference type="ARBA" id="ARBA00022692"/>
    </source>
</evidence>
<keyword evidence="6 10" id="KW-1133">Transmembrane helix</keyword>
<dbReference type="SUPFAM" id="SSF81330">
    <property type="entry name" value="Gated mechanosensitive channel"/>
    <property type="match status" value="1"/>
</dbReference>